<sequence length="97" mass="11699">MHASPYQLLKAAYLFLIYDTPYFKDLWDWSVVVNFLYGELEESWYACQCLARIGNIKSSKLTSILQKRFRKEDFIQFAEEEIVLASYWNYDLYSPFR</sequence>
<protein>
    <submittedName>
        <fullName evidence="1">Midasin</fullName>
    </submittedName>
</protein>
<proteinExistence type="predicted"/>
<gene>
    <name evidence="1" type="ORF">X975_16049</name>
</gene>
<dbReference type="EMBL" id="KK119760">
    <property type="protein sequence ID" value="KFM76663.1"/>
    <property type="molecule type" value="Genomic_DNA"/>
</dbReference>
<feature type="non-terminal residue" evidence="1">
    <location>
        <position position="97"/>
    </location>
</feature>
<keyword evidence="2" id="KW-1185">Reference proteome</keyword>
<dbReference type="AlphaFoldDB" id="A0A087UH24"/>
<reference evidence="1 2" key="1">
    <citation type="submission" date="2013-11" db="EMBL/GenBank/DDBJ databases">
        <title>Genome sequencing of Stegodyphus mimosarum.</title>
        <authorList>
            <person name="Bechsgaard J."/>
        </authorList>
    </citation>
    <scope>NUCLEOTIDE SEQUENCE [LARGE SCALE GENOMIC DNA]</scope>
</reference>
<dbReference type="Proteomes" id="UP000054359">
    <property type="component" value="Unassembled WGS sequence"/>
</dbReference>
<accession>A0A087UH24</accession>
<evidence type="ECO:0000313" key="1">
    <source>
        <dbReference type="EMBL" id="KFM76663.1"/>
    </source>
</evidence>
<evidence type="ECO:0000313" key="2">
    <source>
        <dbReference type="Proteomes" id="UP000054359"/>
    </source>
</evidence>
<organism evidence="1 2">
    <name type="scientific">Stegodyphus mimosarum</name>
    <name type="common">African social velvet spider</name>
    <dbReference type="NCBI Taxonomy" id="407821"/>
    <lineage>
        <taxon>Eukaryota</taxon>
        <taxon>Metazoa</taxon>
        <taxon>Ecdysozoa</taxon>
        <taxon>Arthropoda</taxon>
        <taxon>Chelicerata</taxon>
        <taxon>Arachnida</taxon>
        <taxon>Araneae</taxon>
        <taxon>Araneomorphae</taxon>
        <taxon>Entelegynae</taxon>
        <taxon>Eresoidea</taxon>
        <taxon>Eresidae</taxon>
        <taxon>Stegodyphus</taxon>
    </lineage>
</organism>
<name>A0A087UH24_STEMI</name>